<dbReference type="InterPro" id="IPR008334">
    <property type="entry name" value="5'-Nucleotdase_C"/>
</dbReference>
<dbReference type="EMBL" id="CAMXCT030002702">
    <property type="protein sequence ID" value="CAL4787271.1"/>
    <property type="molecule type" value="Genomic_DNA"/>
</dbReference>
<proteinExistence type="inferred from homology"/>
<organism evidence="7">
    <name type="scientific">Cladocopium goreaui</name>
    <dbReference type="NCBI Taxonomy" id="2562237"/>
    <lineage>
        <taxon>Eukaryota</taxon>
        <taxon>Sar</taxon>
        <taxon>Alveolata</taxon>
        <taxon>Dinophyceae</taxon>
        <taxon>Suessiales</taxon>
        <taxon>Symbiodiniaceae</taxon>
        <taxon>Cladocopium</taxon>
    </lineage>
</organism>
<feature type="domain" description="5'-Nucleotidase C-terminal" evidence="6">
    <location>
        <begin position="1669"/>
        <end position="1771"/>
    </location>
</feature>
<feature type="transmembrane region" description="Helical" evidence="4">
    <location>
        <begin position="295"/>
        <end position="317"/>
    </location>
</feature>
<evidence type="ECO:0000256" key="2">
    <source>
        <dbReference type="ARBA" id="ARBA00022729"/>
    </source>
</evidence>
<evidence type="ECO:0000259" key="6">
    <source>
        <dbReference type="Pfam" id="PF02872"/>
    </source>
</evidence>
<dbReference type="InterPro" id="IPR036259">
    <property type="entry name" value="MFS_trans_sf"/>
</dbReference>
<dbReference type="OrthoDB" id="409243at2759"/>
<dbReference type="SUPFAM" id="SSF55816">
    <property type="entry name" value="5'-nucleotidase (syn. UDP-sugar hydrolase), C-terminal domain"/>
    <property type="match status" value="1"/>
</dbReference>
<keyword evidence="10" id="KW-1185">Reference proteome</keyword>
<dbReference type="PANTHER" id="PTHR11575:SF48">
    <property type="entry name" value="5'-NUCLEOTIDASE"/>
    <property type="match status" value="1"/>
</dbReference>
<dbReference type="EMBL" id="CAMXCT010002702">
    <property type="protein sequence ID" value="CAI3999959.1"/>
    <property type="molecule type" value="Genomic_DNA"/>
</dbReference>
<evidence type="ECO:0000256" key="3">
    <source>
        <dbReference type="SAM" id="MobiDB-lite"/>
    </source>
</evidence>
<name>A0A9P1CXC3_9DINO</name>
<evidence type="ECO:0000256" key="4">
    <source>
        <dbReference type="SAM" id="Phobius"/>
    </source>
</evidence>
<dbReference type="GO" id="GO:0016787">
    <property type="term" value="F:hydrolase activity"/>
    <property type="evidence" value="ECO:0007669"/>
    <property type="project" value="InterPro"/>
</dbReference>
<accession>A0A9P1CXC3</accession>
<dbReference type="InterPro" id="IPR019734">
    <property type="entry name" value="TPR_rpt"/>
</dbReference>
<keyword evidence="4" id="KW-0812">Transmembrane</keyword>
<feature type="transmembrane region" description="Helical" evidence="4">
    <location>
        <begin position="329"/>
        <end position="345"/>
    </location>
</feature>
<dbReference type="Pfam" id="PF00149">
    <property type="entry name" value="Metallophos"/>
    <property type="match status" value="1"/>
</dbReference>
<dbReference type="Gene3D" id="3.90.780.10">
    <property type="entry name" value="5'-Nucleotidase, C-terminal domain"/>
    <property type="match status" value="1"/>
</dbReference>
<keyword evidence="4" id="KW-1133">Transmembrane helix</keyword>
<dbReference type="Gene3D" id="1.25.40.10">
    <property type="entry name" value="Tetratricopeptide repeat domain"/>
    <property type="match status" value="1"/>
</dbReference>
<dbReference type="GO" id="GO:0009166">
    <property type="term" value="P:nucleotide catabolic process"/>
    <property type="evidence" value="ECO:0007669"/>
    <property type="project" value="InterPro"/>
</dbReference>
<evidence type="ECO:0000313" key="7">
    <source>
        <dbReference type="EMBL" id="CAI3999959.1"/>
    </source>
</evidence>
<feature type="region of interest" description="Disordered" evidence="3">
    <location>
        <begin position="1316"/>
        <end position="1340"/>
    </location>
</feature>
<dbReference type="SUPFAM" id="SSF48452">
    <property type="entry name" value="TPR-like"/>
    <property type="match status" value="1"/>
</dbReference>
<feature type="region of interest" description="Disordered" evidence="3">
    <location>
        <begin position="1008"/>
        <end position="1043"/>
    </location>
</feature>
<feature type="transmembrane region" description="Helical" evidence="4">
    <location>
        <begin position="206"/>
        <end position="226"/>
    </location>
</feature>
<dbReference type="Pfam" id="PF02872">
    <property type="entry name" value="5_nucleotid_C"/>
    <property type="match status" value="1"/>
</dbReference>
<dbReference type="InterPro" id="IPR006179">
    <property type="entry name" value="5_nucleotidase/apyrase"/>
</dbReference>
<dbReference type="Gene3D" id="3.60.21.10">
    <property type="match status" value="1"/>
</dbReference>
<keyword evidence="4" id="KW-0472">Membrane</keyword>
<gene>
    <name evidence="7" type="ORF">C1SCF055_LOCUS26116</name>
</gene>
<evidence type="ECO:0000256" key="1">
    <source>
        <dbReference type="ARBA" id="ARBA00006654"/>
    </source>
</evidence>
<dbReference type="InterPro" id="IPR029052">
    <property type="entry name" value="Metallo-depent_PP-like"/>
</dbReference>
<dbReference type="InterPro" id="IPR036907">
    <property type="entry name" value="5'-Nucleotdase_C_sf"/>
</dbReference>
<dbReference type="SUPFAM" id="SSF103473">
    <property type="entry name" value="MFS general substrate transporter"/>
    <property type="match status" value="1"/>
</dbReference>
<dbReference type="PANTHER" id="PTHR11575">
    <property type="entry name" value="5'-NUCLEOTIDASE-RELATED"/>
    <property type="match status" value="1"/>
</dbReference>
<feature type="transmembrane region" description="Helical" evidence="4">
    <location>
        <begin position="117"/>
        <end position="136"/>
    </location>
</feature>
<dbReference type="Proteomes" id="UP001152797">
    <property type="component" value="Unassembled WGS sequence"/>
</dbReference>
<feature type="transmembrane region" description="Helical" evidence="4">
    <location>
        <begin position="142"/>
        <end position="165"/>
    </location>
</feature>
<dbReference type="InterPro" id="IPR011990">
    <property type="entry name" value="TPR-like_helical_dom_sf"/>
</dbReference>
<dbReference type="SUPFAM" id="SSF56300">
    <property type="entry name" value="Metallo-dependent phosphatases"/>
    <property type="match status" value="1"/>
</dbReference>
<feature type="compositionally biased region" description="Basic and acidic residues" evidence="3">
    <location>
        <begin position="1010"/>
        <end position="1020"/>
    </location>
</feature>
<evidence type="ECO:0000313" key="10">
    <source>
        <dbReference type="Proteomes" id="UP001152797"/>
    </source>
</evidence>
<comment type="caution">
    <text evidence="7">The sequence shown here is derived from an EMBL/GenBank/DDBJ whole genome shotgun (WGS) entry which is preliminary data.</text>
</comment>
<feature type="transmembrane region" description="Helical" evidence="4">
    <location>
        <begin position="177"/>
        <end position="200"/>
    </location>
</feature>
<dbReference type="EMBL" id="CAMXCT020002702">
    <property type="protein sequence ID" value="CAL1153334.1"/>
    <property type="molecule type" value="Genomic_DNA"/>
</dbReference>
<dbReference type="InterPro" id="IPR004843">
    <property type="entry name" value="Calcineurin-like_PHP"/>
</dbReference>
<feature type="compositionally biased region" description="Basic and acidic residues" evidence="3">
    <location>
        <begin position="1034"/>
        <end position="1043"/>
    </location>
</feature>
<keyword evidence="2" id="KW-0732">Signal</keyword>
<dbReference type="CDD" id="cd06174">
    <property type="entry name" value="MFS"/>
    <property type="match status" value="1"/>
</dbReference>
<feature type="transmembrane region" description="Helical" evidence="4">
    <location>
        <begin position="247"/>
        <end position="266"/>
    </location>
</feature>
<reference evidence="7" key="1">
    <citation type="submission" date="2022-10" db="EMBL/GenBank/DDBJ databases">
        <authorList>
            <person name="Chen Y."/>
            <person name="Dougan E. K."/>
            <person name="Chan C."/>
            <person name="Rhodes N."/>
            <person name="Thang M."/>
        </authorList>
    </citation>
    <scope>NUCLEOTIDE SEQUENCE</scope>
</reference>
<dbReference type="SMART" id="SM00028">
    <property type="entry name" value="TPR"/>
    <property type="match status" value="2"/>
</dbReference>
<comment type="similarity">
    <text evidence="1">Belongs to the 5'-nucleotidase family.</text>
</comment>
<feature type="domain" description="Calcineurin-like phosphoesterase" evidence="5">
    <location>
        <begin position="1363"/>
        <end position="1581"/>
    </location>
</feature>
<protein>
    <submittedName>
        <fullName evidence="9">Major facilitator superfamily (MFS) profile domain-containing protein</fullName>
    </submittedName>
</protein>
<evidence type="ECO:0000313" key="8">
    <source>
        <dbReference type="EMBL" id="CAL1153334.1"/>
    </source>
</evidence>
<dbReference type="Gene3D" id="1.20.1250.20">
    <property type="entry name" value="MFS general substrate transporter like domains"/>
    <property type="match status" value="1"/>
</dbReference>
<reference evidence="8" key="2">
    <citation type="submission" date="2024-04" db="EMBL/GenBank/DDBJ databases">
        <authorList>
            <person name="Chen Y."/>
            <person name="Shah S."/>
            <person name="Dougan E. K."/>
            <person name="Thang M."/>
            <person name="Chan C."/>
        </authorList>
    </citation>
    <scope>NUCLEOTIDE SEQUENCE [LARGE SCALE GENOMIC DNA]</scope>
</reference>
<evidence type="ECO:0000259" key="5">
    <source>
        <dbReference type="Pfam" id="PF00149"/>
    </source>
</evidence>
<sequence>MATEPTFTGVADLEETQRNTKEDKDDLEKGMCVAEAEEGCAPVTKWYMLLVMLSVYQGYASMVGPLQAAYKYELGVKHGTAAAHVFTQAAVGVHHGKLIAKLGHNIFFACLSPRMRVIIAMILMFVGVLIPPLLVFTLEFHWVYSVLVSYMLSGLGLGIFAPTFMSVITPMGKATKSWAIVGCPAGFATINILGLSLSSLKMPVVYIYWYIVACLPVGFYFFWKYAPHDKAEQRPANFRTSLRQGGSWMPPMVPFFLAAFFGHFAMENWPAIFYMFRPPKVPLFDPHSDQHLMDWGLFFAITYGFTFLGDAISRWIAMYMSTPSVKKRLVFLSFALALIVAGLYLESLAIAILIPLAIFMIFWGNGTIFGLTANHVDSHVPSEHNLAAYSVASFIGDLGSILGGVLVENTHDLFCQGHHGYGYHMGERRGAYEKLHVNPPQNPQRKLGVRQQNAWQMLKFAQLGPPEADESLDSGLDRAKLREDYEAALKLLQQQHFAESKELLKQLAATVVAPGEDQTATRDEVWLRRFRLLCWRNLAVAHQALGEQTQALECLKAALFKCARKETREFHSVSLWRQLADASVAAGDWEMATQALQQCLRFWPGEALLLRALAQSALRLGDLPRSHQALSQLANADDREKWLQLRLKRRFELPFYGGAVESGPEAELLSLNLARAKRRRAKSREPMHRGAQPEGHCLMRLTILDLLQSLRTMAAQAVPPFRQVYFYFTKEDTLCLHMEASPVEGDALSKALLEAFRAMLLKPWPRGGSPSRWLLQSLDSRADAVMTEESLAVSSFLDLKEEDGVAKSKSQCLRTWLFDAIRFVAEHWHDILRTSMHLSQLTCLEVELLHAAVIFSHPSISSEDFEASGESREPRMWLRDFIRQHGLALADACVAVKAVQWLCPAGRSILRAWLFWHPTFGLSVTDDVSHLRGWLEGGLGFDTKLGQLNEVNEARVADAVFRAAESGRGHGELLQLLSAGAQLLDQAQQVLPLSRCLVLSKLGGGSDELTPEKLENRKMPPESSEARCISSSRKASEAPESGARRFVERLEKEALETLLRRSIEDLEEMQSPTLGIAQAMQQAHNRIFDCENALTDHVSMVPSFMELVAKVLKKSALDLSEMAEDEWPQVHSSYFLMLIRCSNFGVQLLDAVPKAHIQESNSRPLLYGLRDGVFLKPVMEQVAVVSLCIAAILCERILNHRIARDWSLLAHCSIVLGLKCLGTLLVGHQEAKGEARGGGLLARGSQDLALPMRQLWQRLSRLLAVGHDLTLELTENFANTPGSNFLPEQDLAFTCALELRDVQLWWAADVAGSTSEGRRRRKQDEVPEGQGDPNRQRLQPHDEQALWMLQSKAESDSDDVVRMRFVHINDVYIMDNLPKLRKFLDDCSMGLRRENLVVSIGGDLLSPYPLSTLDKGRGMVDVMLESGVQYACFGNHEADVGLPALKKRVERWHERGGVWINTNMPELWKELRLPSYASVVGLSKDGHHSRQVCLLGVCTIDPGLYNAPDDFGGAIYSAKPCNEAALEKSQSLMEAHLEDDEAQKVDAVVALTHQDLDIDIELAKKACAVGIYAVLGGHDHTEYAAKHNGCALLKAGMDAKNAAVMDFLWSTTEDTAPSLDSFQLIPLSKFTGSKAVFRSVQKHMQKLWKMEQRKALVHLTVFPEKTLMSSKDIRKKQTTLGSFLCSALRDELEVDCVLFDGGNIRGDKDYEPNPEHYLGSRWTFTLADLEQELPWSSEMVIIVLRGQELREALHYSRTVKLGSGGFLQALGGALVGGLEPWLFNGISW</sequence>
<evidence type="ECO:0000313" key="9">
    <source>
        <dbReference type="EMBL" id="CAL4787271.1"/>
    </source>
</evidence>